<sequence length="324" mass="35093">MPQEGCYQCPGVRKELNITFRCQDEIKDDGTKAGKVIVHNQLGDGQTLKADCYVSGRKIVFLRARYSATDMYRAACKSEVANGALLAKLNALCKNKWKCDVKIGATQLGVKDPICTLCKPSYVQVYGRCAFSKAKMTIVDEVPNGLVKATIQCDSPLAVIETIQRAAWGRPVCQFNVGNDALGDPVSDPTVKQCNGSTLARCVRKAAGLCPGQPKMFISEYVCQDDIWNDGSIAGKAINHTVTLEGNPLEVDCMNGKKLQFVRAVYGATDRGFCPNEIVNGGLLTTLNNRCKNRSKCAMTVGNIELGLQDPCGGVVKALFADFM</sequence>
<organism evidence="1 2">
    <name type="scientific">Chlorella ohadii</name>
    <dbReference type="NCBI Taxonomy" id="2649997"/>
    <lineage>
        <taxon>Eukaryota</taxon>
        <taxon>Viridiplantae</taxon>
        <taxon>Chlorophyta</taxon>
        <taxon>core chlorophytes</taxon>
        <taxon>Trebouxiophyceae</taxon>
        <taxon>Chlorellales</taxon>
        <taxon>Chlorellaceae</taxon>
        <taxon>Chlorella clade</taxon>
        <taxon>Chlorella</taxon>
    </lineage>
</organism>
<dbReference type="AlphaFoldDB" id="A0AAD5H621"/>
<dbReference type="InterPro" id="IPR043159">
    <property type="entry name" value="Lectin_gal-bd_sf"/>
</dbReference>
<dbReference type="EMBL" id="JADXDR010000076">
    <property type="protein sequence ID" value="KAI7840667.1"/>
    <property type="molecule type" value="Genomic_DNA"/>
</dbReference>
<proteinExistence type="predicted"/>
<reference evidence="1" key="1">
    <citation type="submission" date="2020-11" db="EMBL/GenBank/DDBJ databases">
        <title>Chlorella ohadii genome sequencing and assembly.</title>
        <authorList>
            <person name="Murik O."/>
            <person name="Treves H."/>
            <person name="Kedem I."/>
            <person name="Shotland Y."/>
            <person name="Kaplan A."/>
        </authorList>
    </citation>
    <scope>NUCLEOTIDE SEQUENCE</scope>
    <source>
        <strain evidence="1">1</strain>
    </source>
</reference>
<gene>
    <name evidence="1" type="ORF">COHA_005589</name>
</gene>
<name>A0AAD5H621_9CHLO</name>
<keyword evidence="2" id="KW-1185">Reference proteome</keyword>
<protein>
    <recommendedName>
        <fullName evidence="3">SUEL-type lectin domain-containing protein</fullName>
    </recommendedName>
</protein>
<evidence type="ECO:0000313" key="1">
    <source>
        <dbReference type="EMBL" id="KAI7840667.1"/>
    </source>
</evidence>
<evidence type="ECO:0000313" key="2">
    <source>
        <dbReference type="Proteomes" id="UP001205105"/>
    </source>
</evidence>
<evidence type="ECO:0008006" key="3">
    <source>
        <dbReference type="Google" id="ProtNLM"/>
    </source>
</evidence>
<dbReference type="Gene3D" id="2.60.120.740">
    <property type="match status" value="1"/>
</dbReference>
<accession>A0AAD5H621</accession>
<dbReference type="Proteomes" id="UP001205105">
    <property type="component" value="Unassembled WGS sequence"/>
</dbReference>
<comment type="caution">
    <text evidence="1">The sequence shown here is derived from an EMBL/GenBank/DDBJ whole genome shotgun (WGS) entry which is preliminary data.</text>
</comment>